<dbReference type="EMBL" id="CP061379">
    <property type="protein sequence ID" value="QPF90722.1"/>
    <property type="molecule type" value="Genomic_DNA"/>
</dbReference>
<evidence type="ECO:0000259" key="10">
    <source>
        <dbReference type="PROSITE" id="PS50850"/>
    </source>
</evidence>
<feature type="transmembrane region" description="Helical" evidence="9">
    <location>
        <begin position="87"/>
        <end position="105"/>
    </location>
</feature>
<evidence type="ECO:0000256" key="5">
    <source>
        <dbReference type="ARBA" id="ARBA00022692"/>
    </source>
</evidence>
<dbReference type="PANTHER" id="PTHR43528:SF1">
    <property type="entry name" value="ALPHA-KETOGLUTARATE PERMEASE"/>
    <property type="match status" value="1"/>
</dbReference>
<keyword evidence="7 9" id="KW-1133">Transmembrane helix</keyword>
<dbReference type="PROSITE" id="PS00217">
    <property type="entry name" value="SUGAR_TRANSPORT_2"/>
    <property type="match status" value="1"/>
</dbReference>
<dbReference type="GO" id="GO:0005886">
    <property type="term" value="C:plasma membrane"/>
    <property type="evidence" value="ECO:0007669"/>
    <property type="project" value="UniProtKB-SubCell"/>
</dbReference>
<feature type="transmembrane region" description="Helical" evidence="9">
    <location>
        <begin position="187"/>
        <end position="206"/>
    </location>
</feature>
<protein>
    <submittedName>
        <fullName evidence="11">MFS transporter</fullName>
    </submittedName>
</protein>
<keyword evidence="6" id="KW-0769">Symport</keyword>
<evidence type="ECO:0000256" key="8">
    <source>
        <dbReference type="ARBA" id="ARBA00023136"/>
    </source>
</evidence>
<comment type="subcellular location">
    <subcellularLocation>
        <location evidence="1">Cell membrane</location>
        <topology evidence="1">Multi-pass membrane protein</topology>
    </subcellularLocation>
</comment>
<evidence type="ECO:0000313" key="11">
    <source>
        <dbReference type="EMBL" id="QPF90722.1"/>
    </source>
</evidence>
<evidence type="ECO:0000313" key="12">
    <source>
        <dbReference type="Proteomes" id="UP000594621"/>
    </source>
</evidence>
<feature type="transmembrane region" description="Helical" evidence="9">
    <location>
        <begin position="239"/>
        <end position="260"/>
    </location>
</feature>
<dbReference type="InterPro" id="IPR005829">
    <property type="entry name" value="Sugar_transporter_CS"/>
</dbReference>
<gene>
    <name evidence="11" type="ORF">IC761_30250</name>
</gene>
<evidence type="ECO:0000256" key="2">
    <source>
        <dbReference type="ARBA" id="ARBA00008240"/>
    </source>
</evidence>
<dbReference type="Proteomes" id="UP000594621">
    <property type="component" value="Chromosome"/>
</dbReference>
<keyword evidence="4" id="KW-1003">Cell membrane</keyword>
<evidence type="ECO:0000256" key="1">
    <source>
        <dbReference type="ARBA" id="ARBA00004651"/>
    </source>
</evidence>
<feature type="transmembrane region" description="Helical" evidence="9">
    <location>
        <begin position="24"/>
        <end position="45"/>
    </location>
</feature>
<feature type="transmembrane region" description="Helical" evidence="9">
    <location>
        <begin position="51"/>
        <end position="75"/>
    </location>
</feature>
<feature type="transmembrane region" description="Helical" evidence="9">
    <location>
        <begin position="364"/>
        <end position="392"/>
    </location>
</feature>
<keyword evidence="5 9" id="KW-0812">Transmembrane</keyword>
<dbReference type="Gene3D" id="1.20.1250.20">
    <property type="entry name" value="MFS general substrate transporter like domains"/>
    <property type="match status" value="2"/>
</dbReference>
<feature type="domain" description="Major facilitator superfamily (MFS) profile" evidence="10">
    <location>
        <begin position="15"/>
        <end position="425"/>
    </location>
</feature>
<dbReference type="FunFam" id="1.20.1250.20:FF:000001">
    <property type="entry name" value="Dicarboxylate MFS transporter"/>
    <property type="match status" value="1"/>
</dbReference>
<dbReference type="InterPro" id="IPR036259">
    <property type="entry name" value="MFS_trans_sf"/>
</dbReference>
<dbReference type="KEGG" id="bcou:IC761_30250"/>
<organism evidence="11 12">
    <name type="scientific">Bradyrhizobium commune</name>
    <dbReference type="NCBI Taxonomy" id="83627"/>
    <lineage>
        <taxon>Bacteria</taxon>
        <taxon>Pseudomonadati</taxon>
        <taxon>Pseudomonadota</taxon>
        <taxon>Alphaproteobacteria</taxon>
        <taxon>Hyphomicrobiales</taxon>
        <taxon>Nitrobacteraceae</taxon>
        <taxon>Bradyrhizobium</taxon>
    </lineage>
</organism>
<dbReference type="Pfam" id="PF07690">
    <property type="entry name" value="MFS_1"/>
    <property type="match status" value="1"/>
</dbReference>
<dbReference type="InterPro" id="IPR051084">
    <property type="entry name" value="H+-coupled_symporters"/>
</dbReference>
<reference evidence="11 12" key="1">
    <citation type="submission" date="2020-09" db="EMBL/GenBank/DDBJ databases">
        <title>Complete genomes of bradyrhizobia occurring on native shrubby legumes in Australia.</title>
        <authorList>
            <person name="Lafay B."/>
        </authorList>
    </citation>
    <scope>NUCLEOTIDE SEQUENCE [LARGE SCALE GENOMIC DNA]</scope>
    <source>
        <strain evidence="11 12">BDV5040</strain>
    </source>
</reference>
<keyword evidence="3" id="KW-0813">Transport</keyword>
<feature type="transmembrane region" description="Helical" evidence="9">
    <location>
        <begin position="331"/>
        <end position="352"/>
    </location>
</feature>
<evidence type="ECO:0000256" key="7">
    <source>
        <dbReference type="ARBA" id="ARBA00022989"/>
    </source>
</evidence>
<evidence type="ECO:0000256" key="4">
    <source>
        <dbReference type="ARBA" id="ARBA00022475"/>
    </source>
</evidence>
<keyword evidence="12" id="KW-1185">Reference proteome</keyword>
<dbReference type="PROSITE" id="PS50850">
    <property type="entry name" value="MFS"/>
    <property type="match status" value="1"/>
</dbReference>
<evidence type="ECO:0000256" key="6">
    <source>
        <dbReference type="ARBA" id="ARBA00022847"/>
    </source>
</evidence>
<dbReference type="InterPro" id="IPR011701">
    <property type="entry name" value="MFS"/>
</dbReference>
<comment type="similarity">
    <text evidence="2">Belongs to the major facilitator superfamily. Metabolite:H+ Symporter (MHS) family (TC 2.A.1.6) family.</text>
</comment>
<dbReference type="PROSITE" id="PS00216">
    <property type="entry name" value="SUGAR_TRANSPORT_1"/>
    <property type="match status" value="1"/>
</dbReference>
<feature type="transmembrane region" description="Helical" evidence="9">
    <location>
        <begin position="152"/>
        <end position="175"/>
    </location>
</feature>
<dbReference type="AlphaFoldDB" id="A0A7S9D3W3"/>
<evidence type="ECO:0000256" key="9">
    <source>
        <dbReference type="SAM" id="Phobius"/>
    </source>
</evidence>
<dbReference type="InterPro" id="IPR020846">
    <property type="entry name" value="MFS_dom"/>
</dbReference>
<keyword evidence="8 9" id="KW-0472">Membrane</keyword>
<dbReference type="SUPFAM" id="SSF103473">
    <property type="entry name" value="MFS general substrate transporter"/>
    <property type="match status" value="1"/>
</dbReference>
<feature type="transmembrane region" description="Helical" evidence="9">
    <location>
        <begin position="398"/>
        <end position="417"/>
    </location>
</feature>
<name>A0A7S9D3W3_9BRAD</name>
<feature type="transmembrane region" description="Helical" evidence="9">
    <location>
        <begin position="307"/>
        <end position="325"/>
    </location>
</feature>
<accession>A0A7S9D3W3</accession>
<dbReference type="PANTHER" id="PTHR43528">
    <property type="entry name" value="ALPHA-KETOGLUTARATE PERMEASE"/>
    <property type="match status" value="1"/>
</dbReference>
<dbReference type="GO" id="GO:0015293">
    <property type="term" value="F:symporter activity"/>
    <property type="evidence" value="ECO:0007669"/>
    <property type="project" value="UniProtKB-KW"/>
</dbReference>
<proteinExistence type="inferred from homology"/>
<feature type="transmembrane region" description="Helical" evidence="9">
    <location>
        <begin position="272"/>
        <end position="295"/>
    </location>
</feature>
<sequence length="447" mass="47440">MTNREKSRWWWEARTIMAASAGNAFEYFDLTLYTFFAVVIGQVMFPAQDPGAQILLSLGVFGVGYCARPIGAVFFGNYADSRGRKAAVNLSLLLMATGTGLIGIAPTYAQVGLLAPIIVLAGRLLQGFSSGGETGALTTLLVESAPSNRRGFYASWALATQGIATMFGSGAAWIASASLTPEQLNAWGWRIPFFLGIMIVPIARYLRRTLEETLDEVTAAQSKQRAPITVMAANYKKTAILALLGAAGGNVTYVIFNLYMPTYAIHELGLPVSVSVGAGLCAAITTAVLAPLGGYLSDIFGRKPPQIIARILIIVLAYPAFMLISAKPSTLVLLATVTGMSFLLAMISGYYAHMAESFPKSVRASGFATMYALSTVLIGGFSQMIITALIQWTGNKTIPASYLVIVGLLSLIGVIFLRPHQPEPGDVLVHADAPGTAVLRPASLPEA</sequence>
<evidence type="ECO:0000256" key="3">
    <source>
        <dbReference type="ARBA" id="ARBA00022448"/>
    </source>
</evidence>